<evidence type="ECO:0000259" key="10">
    <source>
        <dbReference type="Pfam" id="PF02355"/>
    </source>
</evidence>
<feature type="transmembrane region" description="Helical" evidence="9">
    <location>
        <begin position="157"/>
        <end position="179"/>
    </location>
</feature>
<evidence type="ECO:0000256" key="2">
    <source>
        <dbReference type="ARBA" id="ARBA00022448"/>
    </source>
</evidence>
<dbReference type="Proteomes" id="UP000229112">
    <property type="component" value="Unassembled WGS sequence"/>
</dbReference>
<dbReference type="Gene3D" id="1.20.1640.10">
    <property type="entry name" value="Multidrug efflux transporter AcrB transmembrane domain"/>
    <property type="match status" value="1"/>
</dbReference>
<dbReference type="GO" id="GO:0015450">
    <property type="term" value="F:protein-transporting ATPase activity"/>
    <property type="evidence" value="ECO:0007669"/>
    <property type="project" value="InterPro"/>
</dbReference>
<dbReference type="InterPro" id="IPR022813">
    <property type="entry name" value="SecD/SecF_arch_bac"/>
</dbReference>
<dbReference type="GO" id="GO:0006605">
    <property type="term" value="P:protein targeting"/>
    <property type="evidence" value="ECO:0007669"/>
    <property type="project" value="UniProtKB-UniRule"/>
</dbReference>
<evidence type="ECO:0000256" key="7">
    <source>
        <dbReference type="ARBA" id="ARBA00023010"/>
    </source>
</evidence>
<dbReference type="InterPro" id="IPR005665">
    <property type="entry name" value="SecF_bac"/>
</dbReference>
<evidence type="ECO:0000256" key="3">
    <source>
        <dbReference type="ARBA" id="ARBA00022475"/>
    </source>
</evidence>
<dbReference type="InterPro" id="IPR022646">
    <property type="entry name" value="SecD/SecF_CS"/>
</dbReference>
<organism evidence="11 12">
    <name type="scientific">Candidatus Harrisonbacteria bacterium CG10_big_fil_rev_8_21_14_0_10_38_8</name>
    <dbReference type="NCBI Taxonomy" id="1974582"/>
    <lineage>
        <taxon>Bacteria</taxon>
        <taxon>Candidatus Harrisoniibacteriota</taxon>
    </lineage>
</organism>
<feature type="transmembrane region" description="Helical" evidence="9">
    <location>
        <begin position="191"/>
        <end position="210"/>
    </location>
</feature>
<evidence type="ECO:0000313" key="12">
    <source>
        <dbReference type="Proteomes" id="UP000229112"/>
    </source>
</evidence>
<dbReference type="SUPFAM" id="SSF82866">
    <property type="entry name" value="Multidrug efflux transporter AcrB transmembrane domain"/>
    <property type="match status" value="1"/>
</dbReference>
<dbReference type="Pfam" id="PF02355">
    <property type="entry name" value="SecD_SecF_C"/>
    <property type="match status" value="1"/>
</dbReference>
<evidence type="ECO:0000256" key="5">
    <source>
        <dbReference type="ARBA" id="ARBA00022927"/>
    </source>
</evidence>
<dbReference type="InterPro" id="IPR022645">
    <property type="entry name" value="SecD/SecF_bac"/>
</dbReference>
<comment type="subcellular location">
    <subcellularLocation>
        <location evidence="1 9">Cell membrane</location>
        <topology evidence="1 9">Multi-pass membrane protein</topology>
    </subcellularLocation>
</comment>
<dbReference type="HAMAP" id="MF_01464_B">
    <property type="entry name" value="SecF_B"/>
    <property type="match status" value="1"/>
</dbReference>
<proteinExistence type="inferred from homology"/>
<feature type="transmembrane region" description="Helical" evidence="9">
    <location>
        <begin position="266"/>
        <end position="293"/>
    </location>
</feature>
<dbReference type="AlphaFoldDB" id="A0A2M6WKI0"/>
<comment type="similarity">
    <text evidence="9">Belongs to the SecD/SecF family. SecF subfamily.</text>
</comment>
<dbReference type="InterPro" id="IPR048634">
    <property type="entry name" value="SecD_SecF_C"/>
</dbReference>
<dbReference type="GO" id="GO:0043952">
    <property type="term" value="P:protein transport by the Sec complex"/>
    <property type="evidence" value="ECO:0007669"/>
    <property type="project" value="UniProtKB-UniRule"/>
</dbReference>
<feature type="transmembrane region" description="Helical" evidence="9">
    <location>
        <begin position="243"/>
        <end position="260"/>
    </location>
</feature>
<feature type="transmembrane region" description="Helical" evidence="9">
    <location>
        <begin position="12"/>
        <end position="31"/>
    </location>
</feature>
<keyword evidence="8 9" id="KW-0472">Membrane</keyword>
<keyword evidence="6 9" id="KW-1133">Transmembrane helix</keyword>
<dbReference type="PANTHER" id="PTHR30081:SF8">
    <property type="entry name" value="PROTEIN TRANSLOCASE SUBUNIT SECF"/>
    <property type="match status" value="1"/>
</dbReference>
<dbReference type="Pfam" id="PF07549">
    <property type="entry name" value="Sec_GG"/>
    <property type="match status" value="1"/>
</dbReference>
<keyword evidence="2 9" id="KW-0813">Transport</keyword>
<name>A0A2M6WKI0_9BACT</name>
<dbReference type="GO" id="GO:0065002">
    <property type="term" value="P:intracellular protein transmembrane transport"/>
    <property type="evidence" value="ECO:0007669"/>
    <property type="project" value="UniProtKB-UniRule"/>
</dbReference>
<evidence type="ECO:0000256" key="1">
    <source>
        <dbReference type="ARBA" id="ARBA00004651"/>
    </source>
</evidence>
<protein>
    <recommendedName>
        <fullName evidence="9">Protein-export membrane protein SecF</fullName>
    </recommendedName>
</protein>
<evidence type="ECO:0000256" key="8">
    <source>
        <dbReference type="ARBA" id="ARBA00023136"/>
    </source>
</evidence>
<comment type="function">
    <text evidence="9">Part of the Sec protein translocase complex. Interacts with the SecYEG preprotein conducting channel. SecDF uses the proton motive force (PMF) to complete protein translocation after the ATP-dependent function of SecA.</text>
</comment>
<evidence type="ECO:0000256" key="9">
    <source>
        <dbReference type="HAMAP-Rule" id="MF_01464"/>
    </source>
</evidence>
<dbReference type="EMBL" id="PFAY01000006">
    <property type="protein sequence ID" value="PIT93289.1"/>
    <property type="molecule type" value="Genomic_DNA"/>
</dbReference>
<accession>A0A2M6WKI0</accession>
<sequence length="298" mass="32863">MINIISKRKIFLTFSGLLVAISLIGLIAFGLQRGIDFTGGTLWQIQFEETSVTQEALSDFVTSELSLSYSKISQDDSGAFFLKLGEITEADHQSYSQGIRSEFGNFNELRFESIGATIGKELSQKAIWAFIINLIAIALYVAYAFREVSYPVSSWKYAVITIVTLFHDAIIPIGVFTFLGYFMGVEIDTNFIVAILVVVGFSVHDTIVVFDRIRENIKVKNLNKLGFPELVNQSVNETFARSINTSLTLVVVLVALYVLGASSLGYFILAILIGTITGTYSSIFLASPLLVAWQGGRK</sequence>
<dbReference type="NCBIfam" id="TIGR00966">
    <property type="entry name" value="transloc_SecF"/>
    <property type="match status" value="1"/>
</dbReference>
<evidence type="ECO:0000256" key="4">
    <source>
        <dbReference type="ARBA" id="ARBA00022692"/>
    </source>
</evidence>
<keyword evidence="3 9" id="KW-1003">Cell membrane</keyword>
<evidence type="ECO:0000256" key="6">
    <source>
        <dbReference type="ARBA" id="ARBA00022989"/>
    </source>
</evidence>
<comment type="subunit">
    <text evidence="9">Forms a complex with SecD. Part of the essential Sec protein translocation apparatus which comprises SecA, SecYEG and auxiliary proteins SecDF. Other proteins may also be involved.</text>
</comment>
<feature type="transmembrane region" description="Helical" evidence="9">
    <location>
        <begin position="126"/>
        <end position="145"/>
    </location>
</feature>
<evidence type="ECO:0000313" key="11">
    <source>
        <dbReference type="EMBL" id="PIT93289.1"/>
    </source>
</evidence>
<feature type="domain" description="Protein export membrane protein SecD/SecF C-terminal" evidence="10">
    <location>
        <begin position="103"/>
        <end position="294"/>
    </location>
</feature>
<gene>
    <name evidence="9 11" type="primary">secF</name>
    <name evidence="11" type="ORF">COU06_00850</name>
</gene>
<dbReference type="PRINTS" id="PR01755">
    <property type="entry name" value="SECFTRNLCASE"/>
</dbReference>
<keyword evidence="7 9" id="KW-0811">Translocation</keyword>
<keyword evidence="4 9" id="KW-0812">Transmembrane</keyword>
<reference evidence="12" key="1">
    <citation type="submission" date="2017-09" db="EMBL/GenBank/DDBJ databases">
        <title>Depth-based differentiation of microbial function through sediment-hosted aquifers and enrichment of novel symbionts in the deep terrestrial subsurface.</title>
        <authorList>
            <person name="Probst A.J."/>
            <person name="Ladd B."/>
            <person name="Jarett J.K."/>
            <person name="Geller-Mcgrath D.E."/>
            <person name="Sieber C.M.K."/>
            <person name="Emerson J.B."/>
            <person name="Anantharaman K."/>
            <person name="Thomas B.C."/>
            <person name="Malmstrom R."/>
            <person name="Stieglmeier M."/>
            <person name="Klingl A."/>
            <person name="Woyke T."/>
            <person name="Ryan C.M."/>
            <person name="Banfield J.F."/>
        </authorList>
    </citation>
    <scope>NUCLEOTIDE SEQUENCE [LARGE SCALE GENOMIC DNA]</scope>
</reference>
<keyword evidence="5 9" id="KW-0653">Protein transport</keyword>
<dbReference type="PANTHER" id="PTHR30081">
    <property type="entry name" value="PROTEIN-EXPORT MEMBRANE PROTEIN SEC"/>
    <property type="match status" value="1"/>
</dbReference>
<comment type="caution">
    <text evidence="11">The sequence shown here is derived from an EMBL/GenBank/DDBJ whole genome shotgun (WGS) entry which is preliminary data.</text>
</comment>
<dbReference type="GO" id="GO:0005886">
    <property type="term" value="C:plasma membrane"/>
    <property type="evidence" value="ECO:0007669"/>
    <property type="project" value="UniProtKB-SubCell"/>
</dbReference>